<accession>A0A286UJF8</accession>
<dbReference type="AlphaFoldDB" id="A0A286UJF8"/>
<sequence length="117" mass="13443">MSSPVNTSPLPLPAIKPSSSHHHPIRYSSLPKLFSKHPSLDRDQDCPKFWLYDSLRLLMMSADDSLFNVIIPAEWTSIGVLLTQYEKFVDNNTLPLRDFDTELFKLLRQARLITSTE</sequence>
<evidence type="ECO:0000256" key="1">
    <source>
        <dbReference type="SAM" id="MobiDB-lite"/>
    </source>
</evidence>
<evidence type="ECO:0000313" key="2">
    <source>
        <dbReference type="EMBL" id="PAV19688.1"/>
    </source>
</evidence>
<keyword evidence="3" id="KW-1185">Reference proteome</keyword>
<gene>
    <name evidence="2" type="ORF">PNOK_0462200</name>
</gene>
<dbReference type="EMBL" id="NBII01000004">
    <property type="protein sequence ID" value="PAV19688.1"/>
    <property type="molecule type" value="Genomic_DNA"/>
</dbReference>
<reference evidence="2 3" key="1">
    <citation type="journal article" date="2017" name="Mol. Ecol.">
        <title>Comparative and population genomic landscape of Phellinus noxius: A hypervariable fungus causing root rot in trees.</title>
        <authorList>
            <person name="Chung C.L."/>
            <person name="Lee T.J."/>
            <person name="Akiba M."/>
            <person name="Lee H.H."/>
            <person name="Kuo T.H."/>
            <person name="Liu D."/>
            <person name="Ke H.M."/>
            <person name="Yokoi T."/>
            <person name="Roa M.B."/>
            <person name="Lu M.J."/>
            <person name="Chang Y.Y."/>
            <person name="Ann P.J."/>
            <person name="Tsai J.N."/>
            <person name="Chen C.Y."/>
            <person name="Tzean S.S."/>
            <person name="Ota Y."/>
            <person name="Hattori T."/>
            <person name="Sahashi N."/>
            <person name="Liou R.F."/>
            <person name="Kikuchi T."/>
            <person name="Tsai I.J."/>
        </authorList>
    </citation>
    <scope>NUCLEOTIDE SEQUENCE [LARGE SCALE GENOMIC DNA]</scope>
    <source>
        <strain evidence="2 3">FFPRI411160</strain>
    </source>
</reference>
<name>A0A286UJF8_9AGAM</name>
<proteinExistence type="predicted"/>
<comment type="caution">
    <text evidence="2">The sequence shown here is derived from an EMBL/GenBank/DDBJ whole genome shotgun (WGS) entry which is preliminary data.</text>
</comment>
<protein>
    <submittedName>
        <fullName evidence="2">Uncharacterized protein</fullName>
    </submittedName>
</protein>
<evidence type="ECO:0000313" key="3">
    <source>
        <dbReference type="Proteomes" id="UP000217199"/>
    </source>
</evidence>
<dbReference type="InParanoid" id="A0A286UJF8"/>
<dbReference type="Proteomes" id="UP000217199">
    <property type="component" value="Unassembled WGS sequence"/>
</dbReference>
<feature type="region of interest" description="Disordered" evidence="1">
    <location>
        <begin position="1"/>
        <end position="23"/>
    </location>
</feature>
<organism evidence="2 3">
    <name type="scientific">Pyrrhoderma noxium</name>
    <dbReference type="NCBI Taxonomy" id="2282107"/>
    <lineage>
        <taxon>Eukaryota</taxon>
        <taxon>Fungi</taxon>
        <taxon>Dikarya</taxon>
        <taxon>Basidiomycota</taxon>
        <taxon>Agaricomycotina</taxon>
        <taxon>Agaricomycetes</taxon>
        <taxon>Hymenochaetales</taxon>
        <taxon>Hymenochaetaceae</taxon>
        <taxon>Pyrrhoderma</taxon>
    </lineage>
</organism>